<gene>
    <name evidence="1" type="ORF">PHACADRAFT_253123</name>
</gene>
<dbReference type="KEGG" id="pco:PHACADRAFT_253123"/>
<proteinExistence type="predicted"/>
<dbReference type="InParanoid" id="K5X6Y4"/>
<reference evidence="1 2" key="1">
    <citation type="journal article" date="2012" name="BMC Genomics">
        <title>Comparative genomics of the white-rot fungi, Phanerochaete carnosa and P. chrysosporium, to elucidate the genetic basis of the distinct wood types they colonize.</title>
        <authorList>
            <person name="Suzuki H."/>
            <person name="MacDonald J."/>
            <person name="Syed K."/>
            <person name="Salamov A."/>
            <person name="Hori C."/>
            <person name="Aerts A."/>
            <person name="Henrissat B."/>
            <person name="Wiebenga A."/>
            <person name="vanKuyk P.A."/>
            <person name="Barry K."/>
            <person name="Lindquist E."/>
            <person name="LaButti K."/>
            <person name="Lapidus A."/>
            <person name="Lucas S."/>
            <person name="Coutinho P."/>
            <person name="Gong Y."/>
            <person name="Samejima M."/>
            <person name="Mahadevan R."/>
            <person name="Abou-Zaid M."/>
            <person name="de Vries R.P."/>
            <person name="Igarashi K."/>
            <person name="Yadav J.S."/>
            <person name="Grigoriev I.V."/>
            <person name="Master E.R."/>
        </authorList>
    </citation>
    <scope>NUCLEOTIDE SEQUENCE [LARGE SCALE GENOMIC DNA]</scope>
    <source>
        <strain evidence="1 2">HHB-10118-sp</strain>
    </source>
</reference>
<sequence length="123" mass="14126">MALGMQRRERVGKTVVQAAMRLEGARRHQDHSPNSDGLDEAIVHEAAQLRICAAYEWRILYQYVSRLGRLRLVVISHGERPHVELQLNVLERRRVVGTFAQRRYGRSERGPGLVVQETFPLSV</sequence>
<evidence type="ECO:0000313" key="1">
    <source>
        <dbReference type="EMBL" id="EKM58642.1"/>
    </source>
</evidence>
<evidence type="ECO:0000313" key="2">
    <source>
        <dbReference type="Proteomes" id="UP000008370"/>
    </source>
</evidence>
<dbReference type="RefSeq" id="XP_007393946.1">
    <property type="nucleotide sequence ID" value="XM_007393884.1"/>
</dbReference>
<dbReference type="EMBL" id="JH930470">
    <property type="protein sequence ID" value="EKM58642.1"/>
    <property type="molecule type" value="Genomic_DNA"/>
</dbReference>
<dbReference type="Proteomes" id="UP000008370">
    <property type="component" value="Unassembled WGS sequence"/>
</dbReference>
<dbReference type="HOGENOM" id="CLU_2016068_0_0_1"/>
<accession>K5X6Y4</accession>
<organism evidence="1 2">
    <name type="scientific">Phanerochaete carnosa (strain HHB-10118-sp)</name>
    <name type="common">White-rot fungus</name>
    <name type="synonym">Peniophora carnosa</name>
    <dbReference type="NCBI Taxonomy" id="650164"/>
    <lineage>
        <taxon>Eukaryota</taxon>
        <taxon>Fungi</taxon>
        <taxon>Dikarya</taxon>
        <taxon>Basidiomycota</taxon>
        <taxon>Agaricomycotina</taxon>
        <taxon>Agaricomycetes</taxon>
        <taxon>Polyporales</taxon>
        <taxon>Phanerochaetaceae</taxon>
        <taxon>Phanerochaete</taxon>
    </lineage>
</organism>
<protein>
    <submittedName>
        <fullName evidence="1">Uncharacterized protein</fullName>
    </submittedName>
</protein>
<name>K5X6Y4_PHACS</name>
<dbReference type="GeneID" id="18915677"/>
<keyword evidence="2" id="KW-1185">Reference proteome</keyword>
<dbReference type="AlphaFoldDB" id="K5X6Y4"/>